<dbReference type="Pfam" id="PF00499">
    <property type="entry name" value="Oxidored_q3"/>
    <property type="match status" value="1"/>
</dbReference>
<comment type="subcellular location">
    <subcellularLocation>
        <location evidence="1">Mitochondrion membrane</location>
        <topology evidence="1">Multi-pass membrane protein</topology>
    </subcellularLocation>
</comment>
<name>M1JZG2_9EUKA</name>
<dbReference type="InterPro" id="IPR001457">
    <property type="entry name" value="NADH_UbQ/plastoQ_OxRdtase_su6"/>
</dbReference>
<geneLocation type="mitochondrion" evidence="2"/>
<accession>M1JZG2</accession>
<comment type="similarity">
    <text evidence="1">Belongs to the complex I subunit 6 family.</text>
</comment>
<keyword evidence="2" id="KW-0560">Oxidoreductase</keyword>
<comment type="catalytic activity">
    <reaction evidence="1">
        <text>a ubiquinone + NADH + 5 H(+)(in) = a ubiquinol + NAD(+) + 4 H(+)(out)</text>
        <dbReference type="Rhea" id="RHEA:29091"/>
        <dbReference type="Rhea" id="RHEA-COMP:9565"/>
        <dbReference type="Rhea" id="RHEA-COMP:9566"/>
        <dbReference type="ChEBI" id="CHEBI:15378"/>
        <dbReference type="ChEBI" id="CHEBI:16389"/>
        <dbReference type="ChEBI" id="CHEBI:17976"/>
        <dbReference type="ChEBI" id="CHEBI:57540"/>
        <dbReference type="ChEBI" id="CHEBI:57945"/>
        <dbReference type="EC" id="7.1.1.2"/>
    </reaction>
</comment>
<feature type="transmembrane region" description="Helical" evidence="1">
    <location>
        <begin position="56"/>
        <end position="78"/>
    </location>
</feature>
<feature type="transmembrane region" description="Helical" evidence="1">
    <location>
        <begin position="30"/>
        <end position="50"/>
    </location>
</feature>
<dbReference type="GO" id="GO:0016491">
    <property type="term" value="F:oxidoreductase activity"/>
    <property type="evidence" value="ECO:0007669"/>
    <property type="project" value="UniProtKB-KW"/>
</dbReference>
<proteinExistence type="inferred from homology"/>
<keyword evidence="1" id="KW-0813">Transport</keyword>
<keyword evidence="1" id="KW-0249">Electron transport</keyword>
<feature type="transmembrane region" description="Helical" evidence="1">
    <location>
        <begin position="90"/>
        <end position="111"/>
    </location>
</feature>
<dbReference type="PANTHER" id="PTHR33269:SF17">
    <property type="entry name" value="NADH-UBIQUINONE OXIDOREDUCTASE CHAIN 6"/>
    <property type="match status" value="1"/>
</dbReference>
<comment type="function">
    <text evidence="1">Core subunit of the mitochondrial membrane respiratory chain NADH dehydrogenase (Complex I) which catalyzes electron transfer from NADH through the respiratory chain, using ubiquinone as an electron acceptor. Essential for the catalytic activity and assembly of complex I.</text>
</comment>
<reference evidence="2" key="1">
    <citation type="journal article" date="2008" name="Mol. Biol. Evol.">
        <title>A phylogenomic investigation into the origin of metazoa.</title>
        <authorList>
            <person name="Ruiz-Trillo I."/>
            <person name="Roger A.J."/>
            <person name="Burger G."/>
            <person name="Gray M.W."/>
            <person name="Lang B.F."/>
        </authorList>
    </citation>
    <scope>NUCLEOTIDE SEQUENCE</scope>
    <source>
        <strain evidence="2">ATCC 30864</strain>
    </source>
</reference>
<dbReference type="AlphaFoldDB" id="M1JZG2"/>
<keyword evidence="1" id="KW-0520">NAD</keyword>
<organism evidence="2">
    <name type="scientific">Capsaspora owczarzaki</name>
    <dbReference type="NCBI Taxonomy" id="192875"/>
    <lineage>
        <taxon>Eukaryota</taxon>
        <taxon>Filasterea</taxon>
        <taxon>Capsaspora</taxon>
    </lineage>
</organism>
<feature type="transmembrane region" description="Helical" evidence="1">
    <location>
        <begin position="6"/>
        <end position="23"/>
    </location>
</feature>
<reference evidence="2" key="2">
    <citation type="submission" date="2012-12" db="EMBL/GenBank/DDBJ databases">
        <authorList>
            <person name="Lang B.F."/>
        </authorList>
    </citation>
    <scope>NUCLEOTIDE SEQUENCE</scope>
    <source>
        <strain evidence="2">ATCC 30864</strain>
    </source>
</reference>
<dbReference type="GO" id="GO:0008137">
    <property type="term" value="F:NADH dehydrogenase (ubiquinone) activity"/>
    <property type="evidence" value="ECO:0007669"/>
    <property type="project" value="UniProtKB-UniRule"/>
</dbReference>
<dbReference type="Gene3D" id="1.20.120.1200">
    <property type="entry name" value="NADH-ubiquinone/plastoquinone oxidoreductase chain 6, subunit NuoJ"/>
    <property type="match status" value="1"/>
</dbReference>
<dbReference type="NCBIfam" id="NF005164">
    <property type="entry name" value="PRK06638.1-4"/>
    <property type="match status" value="1"/>
</dbReference>
<dbReference type="EC" id="7.1.1.2" evidence="1"/>
<feature type="transmembrane region" description="Helical" evidence="1">
    <location>
        <begin position="151"/>
        <end position="174"/>
    </location>
</feature>
<dbReference type="PANTHER" id="PTHR33269">
    <property type="entry name" value="NADH-UBIQUINONE OXIDOREDUCTASE CHAIN 6"/>
    <property type="match status" value="1"/>
</dbReference>
<keyword evidence="1" id="KW-0679">Respiratory chain</keyword>
<keyword evidence="1" id="KW-1278">Translocase</keyword>
<keyword evidence="1" id="KW-0812">Transmembrane</keyword>
<keyword evidence="1" id="KW-0830">Ubiquinone</keyword>
<evidence type="ECO:0000256" key="1">
    <source>
        <dbReference type="RuleBase" id="RU004430"/>
    </source>
</evidence>
<dbReference type="GO" id="GO:0031966">
    <property type="term" value="C:mitochondrial membrane"/>
    <property type="evidence" value="ECO:0007669"/>
    <property type="project" value="UniProtKB-SubCell"/>
</dbReference>
<sequence>MISNLIFSLFAITMIISASMVIITINPIHAVLYLISVFFNATGLLILLGFEFLGLILLIVYVGAIAILFLFVVMMLNIKLVELNQNLTRYLPIGLLIGIALLIELIIALQLPLNNVTLSSNTNGLIEWMSQVISTPSTGINTLGNVLYTHYYQWFLISGLILLVAMVGAIVLTLNQRIGIKRQNLYSQLAVSADLNKF</sequence>
<evidence type="ECO:0000313" key="2">
    <source>
        <dbReference type="EMBL" id="AGE93592.1"/>
    </source>
</evidence>
<keyword evidence="1 2" id="KW-0496">Mitochondrion</keyword>
<protein>
    <recommendedName>
        <fullName evidence="1">NADH-ubiquinone oxidoreductase chain 6</fullName>
        <ecNumber evidence="1">7.1.1.2</ecNumber>
    </recommendedName>
</protein>
<keyword evidence="1" id="KW-1133">Transmembrane helix</keyword>
<dbReference type="EMBL" id="KC573038">
    <property type="protein sequence ID" value="AGE93592.1"/>
    <property type="molecule type" value="Genomic_DNA"/>
</dbReference>
<gene>
    <name evidence="2" type="primary">nad6</name>
</gene>
<keyword evidence="1" id="KW-0472">Membrane</keyword>
<dbReference type="InterPro" id="IPR042106">
    <property type="entry name" value="Nuo/plastoQ_OxRdtase_6_NuoJ"/>
</dbReference>